<feature type="region of interest" description="Disordered" evidence="6">
    <location>
        <begin position="119"/>
        <end position="143"/>
    </location>
</feature>
<comment type="caution">
    <text evidence="8">The sequence shown here is derived from an EMBL/GenBank/DDBJ whole genome shotgun (WGS) entry which is preliminary data.</text>
</comment>
<name>A0A1X0NWL2_9TRYP</name>
<feature type="domain" description="Enkurin" evidence="7">
    <location>
        <begin position="259"/>
        <end position="358"/>
    </location>
</feature>
<evidence type="ECO:0000256" key="3">
    <source>
        <dbReference type="ARBA" id="ARBA00022490"/>
    </source>
</evidence>
<dbReference type="GO" id="GO:0005929">
    <property type="term" value="C:cilium"/>
    <property type="evidence" value="ECO:0007669"/>
    <property type="project" value="UniProtKB-SubCell"/>
</dbReference>
<feature type="region of interest" description="Disordered" evidence="6">
    <location>
        <begin position="160"/>
        <end position="205"/>
    </location>
</feature>
<dbReference type="RefSeq" id="XP_028883128.1">
    <property type="nucleotide sequence ID" value="XM_029025718.1"/>
</dbReference>
<dbReference type="VEuPathDB" id="TriTrypDB:TM35_000142730"/>
<evidence type="ECO:0000256" key="1">
    <source>
        <dbReference type="ARBA" id="ARBA00004138"/>
    </source>
</evidence>
<evidence type="ECO:0000256" key="4">
    <source>
        <dbReference type="ARBA" id="ARBA00023212"/>
    </source>
</evidence>
<accession>A0A1X0NWL2</accession>
<dbReference type="PANTHER" id="PTHR21490:SF0">
    <property type="entry name" value="ENKURIN"/>
    <property type="match status" value="1"/>
</dbReference>
<dbReference type="InterPro" id="IPR027012">
    <property type="entry name" value="Enkurin_dom"/>
</dbReference>
<comment type="subcellular location">
    <subcellularLocation>
        <location evidence="1">Cell projection</location>
        <location evidence="1">Cilium</location>
    </subcellularLocation>
    <subcellularLocation>
        <location evidence="2">Cytoplasm</location>
        <location evidence="2">Cytoskeleton</location>
    </subcellularLocation>
</comment>
<dbReference type="STRING" id="67003.A0A1X0NWL2"/>
<evidence type="ECO:0000256" key="6">
    <source>
        <dbReference type="SAM" id="MobiDB-lite"/>
    </source>
</evidence>
<evidence type="ECO:0000313" key="8">
    <source>
        <dbReference type="EMBL" id="ORC89062.1"/>
    </source>
</evidence>
<keyword evidence="5" id="KW-0966">Cell projection</keyword>
<dbReference type="AlphaFoldDB" id="A0A1X0NWL2"/>
<dbReference type="Pfam" id="PF13864">
    <property type="entry name" value="Enkurin"/>
    <property type="match status" value="1"/>
</dbReference>
<keyword evidence="3" id="KW-0963">Cytoplasm</keyword>
<evidence type="ECO:0000256" key="2">
    <source>
        <dbReference type="ARBA" id="ARBA00004245"/>
    </source>
</evidence>
<dbReference type="PANTHER" id="PTHR21490">
    <property type="entry name" value="ENKURIN-RELATED"/>
    <property type="match status" value="1"/>
</dbReference>
<keyword evidence="9" id="KW-1185">Reference proteome</keyword>
<dbReference type="OrthoDB" id="2123594at2759"/>
<dbReference type="Proteomes" id="UP000192257">
    <property type="component" value="Unassembled WGS sequence"/>
</dbReference>
<protein>
    <submittedName>
        <fullName evidence="8">Putative prolyl oligopeptidase, putative,serine peptidase clan SC, family S9A</fullName>
    </submittedName>
</protein>
<dbReference type="GO" id="GO:0005516">
    <property type="term" value="F:calmodulin binding"/>
    <property type="evidence" value="ECO:0007669"/>
    <property type="project" value="TreeGrafter"/>
</dbReference>
<dbReference type="GO" id="GO:0005856">
    <property type="term" value="C:cytoskeleton"/>
    <property type="evidence" value="ECO:0007669"/>
    <property type="project" value="UniProtKB-SubCell"/>
</dbReference>
<dbReference type="InterPro" id="IPR052102">
    <property type="entry name" value="Enkurin_domain-protein"/>
</dbReference>
<sequence>MSNESIYNLLTAEVHVEEGPYTGKYEKHMKDLPKPAYSTFYQKNKEYDGTFPRYFKQRDAVIGPIVNESVDPKNFLRAGEGVKHCVPAVREEKIFTKPPLDPRARNIRGGEGKTGLYPSQGGLSGHRGNGNKFDPNGKPTGDEISEGMLDELDNKLAEGEEGYLGKNGGTKNEYGVGQPGTSRDLENGQMGINGNGEKVTLQNGGTTEGMYGPGPLEGKKDFITSNIIQVSNMVPKRRKDQPENLTSRKTFAQVPSYLSRVKKEIEQEKLYFKNMDEARVQQKVKMWERNVYRLNERERLDLIEKLTTKLKQKSGEMNKMPFVKDTFAQVKRRSDLEKSMKEIEAALAKLDKDAVFVYNDDPRCVHWTKDAALEEATRFASQSS</sequence>
<gene>
    <name evidence="8" type="ORF">TM35_000142730</name>
</gene>
<organism evidence="8 9">
    <name type="scientific">Trypanosoma theileri</name>
    <dbReference type="NCBI Taxonomy" id="67003"/>
    <lineage>
        <taxon>Eukaryota</taxon>
        <taxon>Discoba</taxon>
        <taxon>Euglenozoa</taxon>
        <taxon>Kinetoplastea</taxon>
        <taxon>Metakinetoplastina</taxon>
        <taxon>Trypanosomatida</taxon>
        <taxon>Trypanosomatidae</taxon>
        <taxon>Trypanosoma</taxon>
    </lineage>
</organism>
<evidence type="ECO:0000313" key="9">
    <source>
        <dbReference type="Proteomes" id="UP000192257"/>
    </source>
</evidence>
<keyword evidence="4" id="KW-0206">Cytoskeleton</keyword>
<proteinExistence type="predicted"/>
<dbReference type="EMBL" id="NBCO01000014">
    <property type="protein sequence ID" value="ORC89062.1"/>
    <property type="molecule type" value="Genomic_DNA"/>
</dbReference>
<reference evidence="8 9" key="1">
    <citation type="submission" date="2017-03" db="EMBL/GenBank/DDBJ databases">
        <title>An alternative strategy for trypanosome survival in the mammalian bloodstream revealed through genome and transcriptome analysis of the ubiquitous bovine parasite Trypanosoma (Megatrypanum) theileri.</title>
        <authorList>
            <person name="Kelly S."/>
            <person name="Ivens A."/>
            <person name="Mott A."/>
            <person name="O'Neill E."/>
            <person name="Emms D."/>
            <person name="Macleod O."/>
            <person name="Voorheis P."/>
            <person name="Matthews J."/>
            <person name="Matthews K."/>
            <person name="Carrington M."/>
        </authorList>
    </citation>
    <scope>NUCLEOTIDE SEQUENCE [LARGE SCALE GENOMIC DNA]</scope>
    <source>
        <strain evidence="8">Edinburgh</strain>
    </source>
</reference>
<dbReference type="GeneID" id="39985498"/>
<evidence type="ECO:0000259" key="7">
    <source>
        <dbReference type="PROSITE" id="PS51665"/>
    </source>
</evidence>
<evidence type="ECO:0000256" key="5">
    <source>
        <dbReference type="ARBA" id="ARBA00023273"/>
    </source>
</evidence>
<dbReference type="PROSITE" id="PS51665">
    <property type="entry name" value="ENKURIN"/>
    <property type="match status" value="1"/>
</dbReference>